<organism evidence="1 2">
    <name type="scientific">Liparis tanakae</name>
    <name type="common">Tanaka's snailfish</name>
    <dbReference type="NCBI Taxonomy" id="230148"/>
    <lineage>
        <taxon>Eukaryota</taxon>
        <taxon>Metazoa</taxon>
        <taxon>Chordata</taxon>
        <taxon>Craniata</taxon>
        <taxon>Vertebrata</taxon>
        <taxon>Euteleostomi</taxon>
        <taxon>Actinopterygii</taxon>
        <taxon>Neopterygii</taxon>
        <taxon>Teleostei</taxon>
        <taxon>Neoteleostei</taxon>
        <taxon>Acanthomorphata</taxon>
        <taxon>Eupercaria</taxon>
        <taxon>Perciformes</taxon>
        <taxon>Cottioidei</taxon>
        <taxon>Cottales</taxon>
        <taxon>Liparidae</taxon>
        <taxon>Liparis</taxon>
    </lineage>
</organism>
<keyword evidence="2" id="KW-1185">Reference proteome</keyword>
<accession>A0A4Z2GRH1</accession>
<reference evidence="1 2" key="1">
    <citation type="submission" date="2019-03" db="EMBL/GenBank/DDBJ databases">
        <title>First draft genome of Liparis tanakae, snailfish: a comprehensive survey of snailfish specific genes.</title>
        <authorList>
            <person name="Kim W."/>
            <person name="Song I."/>
            <person name="Jeong J.-H."/>
            <person name="Kim D."/>
            <person name="Kim S."/>
            <person name="Ryu S."/>
            <person name="Song J.Y."/>
            <person name="Lee S.K."/>
        </authorList>
    </citation>
    <scope>NUCLEOTIDE SEQUENCE [LARGE SCALE GENOMIC DNA]</scope>
    <source>
        <tissue evidence="1">Muscle</tissue>
    </source>
</reference>
<gene>
    <name evidence="1" type="primary">STX8_1</name>
    <name evidence="1" type="ORF">EYF80_034530</name>
</gene>
<dbReference type="AlphaFoldDB" id="A0A4Z2GRH1"/>
<dbReference type="Proteomes" id="UP000314294">
    <property type="component" value="Unassembled WGS sequence"/>
</dbReference>
<proteinExistence type="predicted"/>
<dbReference type="OrthoDB" id="428895at2759"/>
<comment type="caution">
    <text evidence="1">The sequence shown here is derived from an EMBL/GenBank/DDBJ whole genome shotgun (WGS) entry which is preliminary data.</text>
</comment>
<name>A0A4Z2GRH1_9TELE</name>
<protein>
    <submittedName>
        <fullName evidence="1">Syntaxin-8</fullName>
    </submittedName>
</protein>
<evidence type="ECO:0000313" key="1">
    <source>
        <dbReference type="EMBL" id="TNN55264.1"/>
    </source>
</evidence>
<dbReference type="EMBL" id="SRLO01000461">
    <property type="protein sequence ID" value="TNN55264.1"/>
    <property type="molecule type" value="Genomic_DNA"/>
</dbReference>
<sequence>MSPASHSCKSSIHQRLIQVEIIDDLAHLVDKTDDRIRNETRRVKLVETKSASCETSARDDVTALLKSPLGARDAAGGRSPQALWPHFNSCFLQCLCASSHRSCGVPCRYTRGAPRPPTRESSGFRCLGKRFLTSERSALPRGHDLGSASRLFQLFLLRHVLKAVFILFPSAGEALSEVNRLREGRAVWPRTRRGMRELQFAQ</sequence>
<evidence type="ECO:0000313" key="2">
    <source>
        <dbReference type="Proteomes" id="UP000314294"/>
    </source>
</evidence>